<dbReference type="SUPFAM" id="SSF52540">
    <property type="entry name" value="P-loop containing nucleoside triphosphate hydrolases"/>
    <property type="match status" value="1"/>
</dbReference>
<evidence type="ECO:0000256" key="3">
    <source>
        <dbReference type="ARBA" id="ARBA00022741"/>
    </source>
</evidence>
<keyword evidence="2" id="KW-0813">Transport</keyword>
<dbReference type="InterPro" id="IPR017871">
    <property type="entry name" value="ABC_transporter-like_CS"/>
</dbReference>
<dbReference type="GO" id="GO:0016887">
    <property type="term" value="F:ATP hydrolysis activity"/>
    <property type="evidence" value="ECO:0007669"/>
    <property type="project" value="InterPro"/>
</dbReference>
<dbReference type="InterPro" id="IPR027417">
    <property type="entry name" value="P-loop_NTPase"/>
</dbReference>
<evidence type="ECO:0000256" key="1">
    <source>
        <dbReference type="ARBA" id="ARBA00005417"/>
    </source>
</evidence>
<comment type="caution">
    <text evidence="7">The sequence shown here is derived from an EMBL/GenBank/DDBJ whole genome shotgun (WGS) entry which is preliminary data.</text>
</comment>
<keyword evidence="3" id="KW-0547">Nucleotide-binding</keyword>
<evidence type="ECO:0000313" key="7">
    <source>
        <dbReference type="EMBL" id="PRI11188.1"/>
    </source>
</evidence>
<dbReference type="GO" id="GO:0005524">
    <property type="term" value="F:ATP binding"/>
    <property type="evidence" value="ECO:0007669"/>
    <property type="project" value="UniProtKB-KW"/>
</dbReference>
<gene>
    <name evidence="7" type="ORF">B4915_10060</name>
</gene>
<dbReference type="PANTHER" id="PTHR43820">
    <property type="entry name" value="HIGH-AFFINITY BRANCHED-CHAIN AMINO ACID TRANSPORT ATP-BINDING PROTEIN LIVF"/>
    <property type="match status" value="1"/>
</dbReference>
<feature type="domain" description="ABC transporter" evidence="6">
    <location>
        <begin position="15"/>
        <end position="253"/>
    </location>
</feature>
<dbReference type="Gene3D" id="3.40.50.300">
    <property type="entry name" value="P-loop containing nucleotide triphosphate hydrolases"/>
    <property type="match status" value="1"/>
</dbReference>
<evidence type="ECO:0000313" key="8">
    <source>
        <dbReference type="Proteomes" id="UP000238650"/>
    </source>
</evidence>
<dbReference type="AlphaFoldDB" id="A0A2S9QNM1"/>
<dbReference type="CDD" id="cd03224">
    <property type="entry name" value="ABC_TM1139_LivF_branched"/>
    <property type="match status" value="1"/>
</dbReference>
<comment type="similarity">
    <text evidence="1">Belongs to the ABC transporter superfamily.</text>
</comment>
<dbReference type="EMBL" id="MWZD01000017">
    <property type="protein sequence ID" value="PRI11188.1"/>
    <property type="molecule type" value="Genomic_DNA"/>
</dbReference>
<reference evidence="7 8" key="1">
    <citation type="journal article" date="2017" name="New Microbes New Infect">
        <title>Genome sequence of 'Leucobacter massiliensis' sp. nov. isolated from human pharynx after travel to the 2014 Hajj.</title>
        <authorList>
            <person name="Leangapichart T."/>
            <person name="Gautret P."/>
            <person name="Nguyen T.T."/>
            <person name="Armstrong N."/>
            <person name="Rolain J.M."/>
        </authorList>
    </citation>
    <scope>NUCLEOTIDE SEQUENCE [LARGE SCALE GENOMIC DNA]</scope>
    <source>
        <strain evidence="7 8">122RC15</strain>
    </source>
</reference>
<evidence type="ECO:0000256" key="4">
    <source>
        <dbReference type="ARBA" id="ARBA00022840"/>
    </source>
</evidence>
<dbReference type="Pfam" id="PF00005">
    <property type="entry name" value="ABC_tran"/>
    <property type="match status" value="1"/>
</dbReference>
<keyword evidence="8" id="KW-1185">Reference proteome</keyword>
<evidence type="ECO:0000259" key="6">
    <source>
        <dbReference type="PROSITE" id="PS50893"/>
    </source>
</evidence>
<protein>
    <recommendedName>
        <fullName evidence="6">ABC transporter domain-containing protein</fullName>
    </recommendedName>
</protein>
<evidence type="ECO:0000256" key="5">
    <source>
        <dbReference type="ARBA" id="ARBA00022970"/>
    </source>
</evidence>
<accession>A0A2S9QNM1</accession>
<dbReference type="InterPro" id="IPR052156">
    <property type="entry name" value="BCAA_Transport_ATP-bd_LivF"/>
</dbReference>
<dbReference type="PROSITE" id="PS00211">
    <property type="entry name" value="ABC_TRANSPORTER_1"/>
    <property type="match status" value="1"/>
</dbReference>
<name>A0A2S9QNM1_9MICO</name>
<dbReference type="SMART" id="SM00382">
    <property type="entry name" value="AAA"/>
    <property type="match status" value="1"/>
</dbReference>
<keyword evidence="5" id="KW-0029">Amino-acid transport</keyword>
<organism evidence="7 8">
    <name type="scientific">Leucobacter massiliensis</name>
    <dbReference type="NCBI Taxonomy" id="1686285"/>
    <lineage>
        <taxon>Bacteria</taxon>
        <taxon>Bacillati</taxon>
        <taxon>Actinomycetota</taxon>
        <taxon>Actinomycetes</taxon>
        <taxon>Micrococcales</taxon>
        <taxon>Microbacteriaceae</taxon>
        <taxon>Leucobacter</taxon>
    </lineage>
</organism>
<evidence type="ECO:0000256" key="2">
    <source>
        <dbReference type="ARBA" id="ARBA00022448"/>
    </source>
</evidence>
<dbReference type="Proteomes" id="UP000238650">
    <property type="component" value="Unassembled WGS sequence"/>
</dbReference>
<dbReference type="PROSITE" id="PS50893">
    <property type="entry name" value="ABC_TRANSPORTER_2"/>
    <property type="match status" value="1"/>
</dbReference>
<dbReference type="GO" id="GO:0015807">
    <property type="term" value="P:L-amino acid transport"/>
    <property type="evidence" value="ECO:0007669"/>
    <property type="project" value="TreeGrafter"/>
</dbReference>
<dbReference type="InterPro" id="IPR003593">
    <property type="entry name" value="AAA+_ATPase"/>
</dbReference>
<dbReference type="RefSeq" id="WP_219845102.1">
    <property type="nucleotide sequence ID" value="NZ_MWZD01000017.1"/>
</dbReference>
<keyword evidence="4" id="KW-0067">ATP-binding</keyword>
<dbReference type="InterPro" id="IPR003439">
    <property type="entry name" value="ABC_transporter-like_ATP-bd"/>
</dbReference>
<proteinExistence type="inferred from homology"/>
<sequence length="274" mass="29041">MSTDVPEGTRERPLLELTDVSVTYSGGAVQALQGIDLVVRRGQIVVLLGVNGAGKTTTLSAISGLLPYSGGSLDSGAVLLDGQDLRGSTPAARVQRGISMVMEGRRVFPDLTVEENLIAGGFSRAAGETRETREQMYGMFPILAERRRQLAGLLSGGEQQMLAIARALMQRPTLLMLDEPSLGLAPLIVERIRELVVEINAGGTSVLLIEQNAAMALSIADYAYVLDGKTIAQHGTGAELLADTSVQELYLGIAGEGRRSFRAAHEARARGGAR</sequence>
<dbReference type="PANTHER" id="PTHR43820:SF4">
    <property type="entry name" value="HIGH-AFFINITY BRANCHED-CHAIN AMINO ACID TRANSPORT ATP-BINDING PROTEIN LIVF"/>
    <property type="match status" value="1"/>
</dbReference>
<dbReference type="GO" id="GO:0015658">
    <property type="term" value="F:branched-chain amino acid transmembrane transporter activity"/>
    <property type="evidence" value="ECO:0007669"/>
    <property type="project" value="TreeGrafter"/>
</dbReference>